<evidence type="ECO:0000313" key="4">
    <source>
        <dbReference type="Proteomes" id="UP000239002"/>
    </source>
</evidence>
<dbReference type="GO" id="GO:0003723">
    <property type="term" value="F:RNA binding"/>
    <property type="evidence" value="ECO:0007669"/>
    <property type="project" value="InterPro"/>
</dbReference>
<dbReference type="PANTHER" id="PTHR21600">
    <property type="entry name" value="MITOCHONDRIAL RNA PSEUDOURIDINE SYNTHASE"/>
    <property type="match status" value="1"/>
</dbReference>
<dbReference type="OrthoDB" id="9807829at2"/>
<dbReference type="RefSeq" id="WP_104515128.1">
    <property type="nucleotide sequence ID" value="NZ_MQVW01000002.1"/>
</dbReference>
<dbReference type="InterPro" id="IPR050188">
    <property type="entry name" value="RluA_PseudoU_synthase"/>
</dbReference>
<gene>
    <name evidence="3" type="ORF">LY01_01436</name>
</gene>
<reference evidence="3 4" key="1">
    <citation type="submission" date="2018-02" db="EMBL/GenBank/DDBJ databases">
        <title>Genomic Encyclopedia of Archaeal and Bacterial Type Strains, Phase II (KMG-II): from individual species to whole genera.</title>
        <authorList>
            <person name="Goeker M."/>
        </authorList>
    </citation>
    <scope>NUCLEOTIDE SEQUENCE [LARGE SCALE GENOMIC DNA]</scope>
    <source>
        <strain evidence="3 4">DSM 16809</strain>
    </source>
</reference>
<dbReference type="GO" id="GO:0009982">
    <property type="term" value="F:pseudouridine synthase activity"/>
    <property type="evidence" value="ECO:0007669"/>
    <property type="project" value="InterPro"/>
</dbReference>
<dbReference type="PANTHER" id="PTHR21600:SF89">
    <property type="entry name" value="RIBOSOMAL LARGE SUBUNIT PSEUDOURIDINE SYNTHASE A"/>
    <property type="match status" value="1"/>
</dbReference>
<evidence type="ECO:0000259" key="2">
    <source>
        <dbReference type="Pfam" id="PF00849"/>
    </source>
</evidence>
<dbReference type="Pfam" id="PF00849">
    <property type="entry name" value="PseudoU_synth_2"/>
    <property type="match status" value="1"/>
</dbReference>
<dbReference type="CDD" id="cd02869">
    <property type="entry name" value="PseudoU_synth_RluA_like"/>
    <property type="match status" value="1"/>
</dbReference>
<sequence length="558" mass="64208">MSSILRRFNSEEERIDAPQKFTFPFLYEPHPLALKAATQLRNFLDGLDNWFFDLNLGPEDYQHPLGKMFGVLVVRDKEGKLGHLWAHSGVINGEQKETEFAPLVFNMFQEDGLYAKENGILSTLTSTLESLENDTDYLANKKRLEKLKVENELLIYNQRKKHSNLKAERKKIKEEAKSILSKADFQKLIDSHQTAGMHAKFLLKEYKVYLDSKVVPLEKAIATVQNEIDQIKLDRKNLSNKLQTWIFENYNFLNANGERKNAIELFKNIPPYLPPSGTGDCAAPKLLQYAYLNDLQPLAMAEFWYGESLKSQIRKHGHFYPSCRSKCEPVLGHMLQGLDVDDNPMLENPAIGKELSLIYEDDYLMAVNKPEEFLSVRGKVIDDSVESRMKQRFPDATGPLIVHRLDMSTSGVLLLTKSLDIHKKVQDQFERRTVKKRYVALLDGMVKEDSGYISLALRVDLDNRPFQMVDPEYGKNARTRYEVIERKDGKTRVHFYPITGRTHQLRVHASHPLGLNCPIVGDDLYGFKQDRLYLHAEQLEFIHPVTLQPVILNVPSPF</sequence>
<evidence type="ECO:0000256" key="1">
    <source>
        <dbReference type="SAM" id="Coils"/>
    </source>
</evidence>
<dbReference type="Proteomes" id="UP000239002">
    <property type="component" value="Unassembled WGS sequence"/>
</dbReference>
<dbReference type="AlphaFoldDB" id="A0A2S6INM0"/>
<evidence type="ECO:0000313" key="3">
    <source>
        <dbReference type="EMBL" id="PPK95843.1"/>
    </source>
</evidence>
<organism evidence="3 4">
    <name type="scientific">Nonlabens xylanidelens</name>
    <dbReference type="NCBI Taxonomy" id="191564"/>
    <lineage>
        <taxon>Bacteria</taxon>
        <taxon>Pseudomonadati</taxon>
        <taxon>Bacteroidota</taxon>
        <taxon>Flavobacteriia</taxon>
        <taxon>Flavobacteriales</taxon>
        <taxon>Flavobacteriaceae</taxon>
        <taxon>Nonlabens</taxon>
    </lineage>
</organism>
<accession>A0A2S6INM0</accession>
<name>A0A2S6INM0_9FLAO</name>
<protein>
    <submittedName>
        <fullName evidence="3">tRNA pseudouridine32 synthase / 23S rRNA pseudouridine746 synthase</fullName>
    </submittedName>
</protein>
<dbReference type="EMBL" id="PTJE01000002">
    <property type="protein sequence ID" value="PPK95843.1"/>
    <property type="molecule type" value="Genomic_DNA"/>
</dbReference>
<dbReference type="GO" id="GO:0000455">
    <property type="term" value="P:enzyme-directed rRNA pseudouridine synthesis"/>
    <property type="evidence" value="ECO:0007669"/>
    <property type="project" value="TreeGrafter"/>
</dbReference>
<comment type="caution">
    <text evidence="3">The sequence shown here is derived from an EMBL/GenBank/DDBJ whole genome shotgun (WGS) entry which is preliminary data.</text>
</comment>
<dbReference type="SUPFAM" id="SSF55120">
    <property type="entry name" value="Pseudouridine synthase"/>
    <property type="match status" value="1"/>
</dbReference>
<dbReference type="GO" id="GO:0140098">
    <property type="term" value="F:catalytic activity, acting on RNA"/>
    <property type="evidence" value="ECO:0007669"/>
    <property type="project" value="UniProtKB-ARBA"/>
</dbReference>
<keyword evidence="4" id="KW-1185">Reference proteome</keyword>
<dbReference type="InterPro" id="IPR006224">
    <property type="entry name" value="PsdUridine_synth_RluA-like_CS"/>
</dbReference>
<feature type="coiled-coil region" evidence="1">
    <location>
        <begin position="155"/>
        <end position="182"/>
    </location>
</feature>
<dbReference type="Gene3D" id="3.30.2350.10">
    <property type="entry name" value="Pseudouridine synthase"/>
    <property type="match status" value="1"/>
</dbReference>
<dbReference type="InterPro" id="IPR006145">
    <property type="entry name" value="PsdUridine_synth_RsuA/RluA"/>
</dbReference>
<dbReference type="InterPro" id="IPR020103">
    <property type="entry name" value="PsdUridine_synth_cat_dom_sf"/>
</dbReference>
<dbReference type="PROSITE" id="PS01129">
    <property type="entry name" value="PSI_RLU"/>
    <property type="match status" value="1"/>
</dbReference>
<feature type="domain" description="Pseudouridine synthase RsuA/RluA-like" evidence="2">
    <location>
        <begin position="364"/>
        <end position="511"/>
    </location>
</feature>
<proteinExistence type="predicted"/>
<keyword evidence="1" id="KW-0175">Coiled coil</keyword>